<evidence type="ECO:0000256" key="1">
    <source>
        <dbReference type="ARBA" id="ARBA00006525"/>
    </source>
</evidence>
<organism evidence="3 4">
    <name type="scientific">Lactobacillus rodentium</name>
    <dbReference type="NCBI Taxonomy" id="947835"/>
    <lineage>
        <taxon>Bacteria</taxon>
        <taxon>Bacillati</taxon>
        <taxon>Bacillota</taxon>
        <taxon>Bacilli</taxon>
        <taxon>Lactobacillales</taxon>
        <taxon>Lactobacillaceae</taxon>
        <taxon>Lactobacillus</taxon>
    </lineage>
</organism>
<dbReference type="PANTHER" id="PTHR43022:SF1">
    <property type="entry name" value="PROTEIN SMF"/>
    <property type="match status" value="1"/>
</dbReference>
<dbReference type="OrthoDB" id="9785707at2"/>
<dbReference type="AlphaFoldDB" id="A0A2Z6TAT0"/>
<evidence type="ECO:0000313" key="3">
    <source>
        <dbReference type="EMBL" id="GBG05053.1"/>
    </source>
</evidence>
<proteinExistence type="inferred from homology"/>
<dbReference type="InterPro" id="IPR003488">
    <property type="entry name" value="DprA"/>
</dbReference>
<dbReference type="EMBL" id="BFBY01000006">
    <property type="protein sequence ID" value="GBG05053.1"/>
    <property type="molecule type" value="Genomic_DNA"/>
</dbReference>
<dbReference type="InterPro" id="IPR057666">
    <property type="entry name" value="DrpA_SLOG"/>
</dbReference>
<dbReference type="Pfam" id="PF02481">
    <property type="entry name" value="DNA_processg_A"/>
    <property type="match status" value="1"/>
</dbReference>
<reference evidence="4" key="1">
    <citation type="submission" date="2018-03" db="EMBL/GenBank/DDBJ databases">
        <title>New taxa in the Lactobacillus gasseri group.</title>
        <authorList>
            <person name="Tanizawa Y."/>
            <person name="Tohno M."/>
            <person name="Endo A."/>
            <person name="Arita M."/>
        </authorList>
    </citation>
    <scope>NUCLEOTIDE SEQUENCE [LARGE SCALE GENOMIC DNA]</scope>
    <source>
        <strain evidence="4">DSM 24759</strain>
    </source>
</reference>
<accession>A0A2Z6TAT0</accession>
<dbReference type="RefSeq" id="WP_117118379.1">
    <property type="nucleotide sequence ID" value="NZ_BFBY01000006.1"/>
</dbReference>
<name>A0A2Z6TAT0_9LACO</name>
<evidence type="ECO:0000313" key="4">
    <source>
        <dbReference type="Proteomes" id="UP000257317"/>
    </source>
</evidence>
<dbReference type="NCBIfam" id="TIGR00732">
    <property type="entry name" value="dprA"/>
    <property type="match status" value="1"/>
</dbReference>
<sequence length="282" mass="31880">MNQKEFCLRLKLEKGITAKHHRELIQKLGYKKQEITFDLINELELSSELRKKVLHAMKNKNLNHCIERILFQCEVITIFDKLYPEQLREIYHPPLVLFARGNLQLLKEKITVIVGSRYPTSYSEQILKELIPQLINQNMVIASGLARGVDGIAHRQTLANNGKTIAVIGNGLNYFYPQSNQTLQTNIMKKGLIISEYLPDTPPLPFRFVERNRILAGLCENVIITEAKKKSGSLITANYALEANRNIFAVPGPISSSLSEGPNALIAAGAYPILKDDLMMRL</sequence>
<dbReference type="GO" id="GO:0009294">
    <property type="term" value="P:DNA-mediated transformation"/>
    <property type="evidence" value="ECO:0007669"/>
    <property type="project" value="InterPro"/>
</dbReference>
<keyword evidence="4" id="KW-1185">Reference proteome</keyword>
<gene>
    <name evidence="3" type="primary">smf</name>
    <name evidence="3" type="ORF">LrDSM24759_09670</name>
</gene>
<feature type="domain" description="Smf/DprA SLOG" evidence="2">
    <location>
        <begin position="75"/>
        <end position="277"/>
    </location>
</feature>
<protein>
    <submittedName>
        <fullName evidence="3">DNA processing protein</fullName>
    </submittedName>
</protein>
<dbReference type="PANTHER" id="PTHR43022">
    <property type="entry name" value="PROTEIN SMF"/>
    <property type="match status" value="1"/>
</dbReference>
<dbReference type="SUPFAM" id="SSF102405">
    <property type="entry name" value="MCP/YpsA-like"/>
    <property type="match status" value="1"/>
</dbReference>
<evidence type="ECO:0000259" key="2">
    <source>
        <dbReference type="Pfam" id="PF02481"/>
    </source>
</evidence>
<dbReference type="Proteomes" id="UP000257317">
    <property type="component" value="Unassembled WGS sequence"/>
</dbReference>
<comment type="caution">
    <text evidence="3">The sequence shown here is derived from an EMBL/GenBank/DDBJ whole genome shotgun (WGS) entry which is preliminary data.</text>
</comment>
<comment type="similarity">
    <text evidence="1">Belongs to the DprA/Smf family.</text>
</comment>
<dbReference type="Gene3D" id="3.40.50.450">
    <property type="match status" value="1"/>
</dbReference>